<dbReference type="Pfam" id="PF07690">
    <property type="entry name" value="MFS_1"/>
    <property type="match status" value="1"/>
</dbReference>
<feature type="transmembrane region" description="Helical" evidence="5">
    <location>
        <begin position="243"/>
        <end position="265"/>
    </location>
</feature>
<dbReference type="InterPro" id="IPR011701">
    <property type="entry name" value="MFS"/>
</dbReference>
<sequence>MANLPDQLPRTTWDGRSAFYRFEWELPALPSIDTPLNLEAQQSLDTRLMEAPKELTSPALPERPSDTTVAWVAADDPARPINWSPRERWMISIAMMFFSFVNTFTSSVWSPAVVSSAHHLHTRPEVMRLGVSLFVLGSCFGPLIWAPLSELIGRKRPLLVGMMVSTLLNIPVAVAKNVDTVLVCRFLGGAFGCAGLTIAPAVAVDTFPPLERGFSLVLLVACMLIAPCLGPIFGALVSQHGRWRWTAWLAFIVEVIAFLFGAAVIRETSEENLLKKKKKRAVRSESAGRPSLLSKIEAKKDRAPLTISLLMNTYIIKPPLMMIQEPILFVVMLHNALAYSLIYLILFAIPYTFQTVRHLHFVTSYLPFIAVSGGVLASCIAMMIFNKVWWLPRFIRDGPELAPEYRLPPFMVGAVLCPASIFWFAWTSDPDGRGGTTSPVPAAIACFVIGASIAAIYLPSYTYIVDVYLLHANSALAGVTGVRSLLSFALSLAATNIWTHLGVGWGNSLIGFIFLALAPFPFVLWFYGPKLRSWSRYLPRHPVAEPISDVLVEVPLQSPTEDAPGGSAILQLQNHRPTRVL</sequence>
<dbReference type="PROSITE" id="PS50850">
    <property type="entry name" value="MFS"/>
    <property type="match status" value="1"/>
</dbReference>
<evidence type="ECO:0000256" key="5">
    <source>
        <dbReference type="SAM" id="Phobius"/>
    </source>
</evidence>
<feature type="transmembrane region" description="Helical" evidence="5">
    <location>
        <begin position="216"/>
        <end position="237"/>
    </location>
</feature>
<feature type="transmembrane region" description="Helical" evidence="5">
    <location>
        <begin position="89"/>
        <end position="109"/>
    </location>
</feature>
<dbReference type="GO" id="GO:0022857">
    <property type="term" value="F:transmembrane transporter activity"/>
    <property type="evidence" value="ECO:0007669"/>
    <property type="project" value="InterPro"/>
</dbReference>
<dbReference type="Gene3D" id="1.20.1250.20">
    <property type="entry name" value="MFS general substrate transporter like domains"/>
    <property type="match status" value="1"/>
</dbReference>
<keyword evidence="3 5" id="KW-1133">Transmembrane helix</keyword>
<feature type="transmembrane region" description="Helical" evidence="5">
    <location>
        <begin position="365"/>
        <end position="386"/>
    </location>
</feature>
<evidence type="ECO:0000256" key="3">
    <source>
        <dbReference type="ARBA" id="ARBA00022989"/>
    </source>
</evidence>
<organism evidence="7 8">
    <name type="scientific">Cladophialophora chaetospira</name>
    <dbReference type="NCBI Taxonomy" id="386627"/>
    <lineage>
        <taxon>Eukaryota</taxon>
        <taxon>Fungi</taxon>
        <taxon>Dikarya</taxon>
        <taxon>Ascomycota</taxon>
        <taxon>Pezizomycotina</taxon>
        <taxon>Eurotiomycetes</taxon>
        <taxon>Chaetothyriomycetidae</taxon>
        <taxon>Chaetothyriales</taxon>
        <taxon>Herpotrichiellaceae</taxon>
        <taxon>Cladophialophora</taxon>
    </lineage>
</organism>
<feature type="transmembrane region" description="Helical" evidence="5">
    <location>
        <begin position="505"/>
        <end position="527"/>
    </location>
</feature>
<protein>
    <recommendedName>
        <fullName evidence="6">Major facilitator superfamily (MFS) profile domain-containing protein</fullName>
    </recommendedName>
</protein>
<evidence type="ECO:0000256" key="4">
    <source>
        <dbReference type="ARBA" id="ARBA00023136"/>
    </source>
</evidence>
<reference evidence="7" key="1">
    <citation type="submission" date="2022-10" db="EMBL/GenBank/DDBJ databases">
        <title>Culturing micro-colonial fungi from biological soil crusts in the Mojave desert and describing Neophaeococcomyces mojavensis, and introducing the new genera and species Taxawa tesnikishii.</title>
        <authorList>
            <person name="Kurbessoian T."/>
            <person name="Stajich J.E."/>
        </authorList>
    </citation>
    <scope>NUCLEOTIDE SEQUENCE</scope>
    <source>
        <strain evidence="7">TK_41</strain>
    </source>
</reference>
<keyword evidence="2 5" id="KW-0812">Transmembrane</keyword>
<dbReference type="PANTHER" id="PTHR23502">
    <property type="entry name" value="MAJOR FACILITATOR SUPERFAMILY"/>
    <property type="match status" value="1"/>
</dbReference>
<evidence type="ECO:0000256" key="2">
    <source>
        <dbReference type="ARBA" id="ARBA00022692"/>
    </source>
</evidence>
<evidence type="ECO:0000259" key="6">
    <source>
        <dbReference type="PROSITE" id="PS50850"/>
    </source>
</evidence>
<comment type="caution">
    <text evidence="7">The sequence shown here is derived from an EMBL/GenBank/DDBJ whole genome shotgun (WGS) entry which is preliminary data.</text>
</comment>
<dbReference type="SUPFAM" id="SSF103473">
    <property type="entry name" value="MFS general substrate transporter"/>
    <property type="match status" value="1"/>
</dbReference>
<feature type="transmembrane region" description="Helical" evidence="5">
    <location>
        <begin position="407"/>
        <end position="426"/>
    </location>
</feature>
<dbReference type="InterPro" id="IPR020846">
    <property type="entry name" value="MFS_dom"/>
</dbReference>
<accession>A0AA38XKI3</accession>
<dbReference type="AlphaFoldDB" id="A0AA38XKI3"/>
<feature type="transmembrane region" description="Helical" evidence="5">
    <location>
        <begin position="158"/>
        <end position="174"/>
    </location>
</feature>
<feature type="transmembrane region" description="Helical" evidence="5">
    <location>
        <begin position="186"/>
        <end position="204"/>
    </location>
</feature>
<feature type="domain" description="Major facilitator superfamily (MFS) profile" evidence="6">
    <location>
        <begin position="91"/>
        <end position="533"/>
    </location>
</feature>
<feature type="transmembrane region" description="Helical" evidence="5">
    <location>
        <begin position="129"/>
        <end position="146"/>
    </location>
</feature>
<dbReference type="EMBL" id="JAPDRK010000002">
    <property type="protein sequence ID" value="KAJ9615167.1"/>
    <property type="molecule type" value="Genomic_DNA"/>
</dbReference>
<feature type="transmembrane region" description="Helical" evidence="5">
    <location>
        <begin position="438"/>
        <end position="458"/>
    </location>
</feature>
<gene>
    <name evidence="7" type="ORF">H2200_001241</name>
</gene>
<feature type="transmembrane region" description="Helical" evidence="5">
    <location>
        <begin position="327"/>
        <end position="353"/>
    </location>
</feature>
<proteinExistence type="predicted"/>
<evidence type="ECO:0000313" key="7">
    <source>
        <dbReference type="EMBL" id="KAJ9615167.1"/>
    </source>
</evidence>
<keyword evidence="8" id="KW-1185">Reference proteome</keyword>
<dbReference type="Proteomes" id="UP001172673">
    <property type="component" value="Unassembled WGS sequence"/>
</dbReference>
<evidence type="ECO:0000313" key="8">
    <source>
        <dbReference type="Proteomes" id="UP001172673"/>
    </source>
</evidence>
<dbReference type="GO" id="GO:0005886">
    <property type="term" value="C:plasma membrane"/>
    <property type="evidence" value="ECO:0007669"/>
    <property type="project" value="TreeGrafter"/>
</dbReference>
<keyword evidence="4 5" id="KW-0472">Membrane</keyword>
<evidence type="ECO:0000256" key="1">
    <source>
        <dbReference type="ARBA" id="ARBA00004141"/>
    </source>
</evidence>
<dbReference type="CDD" id="cd17323">
    <property type="entry name" value="MFS_Tpo1_MDR_like"/>
    <property type="match status" value="1"/>
</dbReference>
<comment type="subcellular location">
    <subcellularLocation>
        <location evidence="1">Membrane</location>
        <topology evidence="1">Multi-pass membrane protein</topology>
    </subcellularLocation>
</comment>
<dbReference type="PANTHER" id="PTHR23502:SF156">
    <property type="entry name" value="TRANSPORTER, PUTATIVE (AFU_ORTHOLOGUE AFUA_5G00420)-RELATED"/>
    <property type="match status" value="1"/>
</dbReference>
<dbReference type="InterPro" id="IPR036259">
    <property type="entry name" value="MFS_trans_sf"/>
</dbReference>
<feature type="transmembrane region" description="Helical" evidence="5">
    <location>
        <begin position="470"/>
        <end position="493"/>
    </location>
</feature>
<name>A0AA38XKI3_9EURO</name>